<reference evidence="1" key="1">
    <citation type="submission" date="2020-07" db="EMBL/GenBank/DDBJ databases">
        <title>Multicomponent nature underlies the extraordinary mechanical properties of spider dragline silk.</title>
        <authorList>
            <person name="Kono N."/>
            <person name="Nakamura H."/>
            <person name="Mori M."/>
            <person name="Yoshida Y."/>
            <person name="Ohtoshi R."/>
            <person name="Malay A.D."/>
            <person name="Moran D.A.P."/>
            <person name="Tomita M."/>
            <person name="Numata K."/>
            <person name="Arakawa K."/>
        </authorList>
    </citation>
    <scope>NUCLEOTIDE SEQUENCE</scope>
</reference>
<dbReference type="EMBL" id="BMAO01032674">
    <property type="protein sequence ID" value="GFQ83867.1"/>
    <property type="molecule type" value="Genomic_DNA"/>
</dbReference>
<comment type="caution">
    <text evidence="1">The sequence shown here is derived from an EMBL/GenBank/DDBJ whole genome shotgun (WGS) entry which is preliminary data.</text>
</comment>
<gene>
    <name evidence="1" type="ORF">TNCT_231071</name>
</gene>
<evidence type="ECO:0000313" key="2">
    <source>
        <dbReference type="Proteomes" id="UP000887116"/>
    </source>
</evidence>
<dbReference type="AlphaFoldDB" id="A0A8X6HYE9"/>
<organism evidence="1 2">
    <name type="scientific">Trichonephila clavata</name>
    <name type="common">Joro spider</name>
    <name type="synonym">Nephila clavata</name>
    <dbReference type="NCBI Taxonomy" id="2740835"/>
    <lineage>
        <taxon>Eukaryota</taxon>
        <taxon>Metazoa</taxon>
        <taxon>Ecdysozoa</taxon>
        <taxon>Arthropoda</taxon>
        <taxon>Chelicerata</taxon>
        <taxon>Arachnida</taxon>
        <taxon>Araneae</taxon>
        <taxon>Araneomorphae</taxon>
        <taxon>Entelegynae</taxon>
        <taxon>Araneoidea</taxon>
        <taxon>Nephilidae</taxon>
        <taxon>Trichonephila</taxon>
    </lineage>
</organism>
<protein>
    <submittedName>
        <fullName evidence="1">Uncharacterized protein</fullName>
    </submittedName>
</protein>
<sequence>MIREDHTKEEFMVGRNWVFSNLPLDTYLQTFDDYEVDCYSAGTQRHDLTSWMSFASVYEFIDRKYREALGLNEHS</sequence>
<keyword evidence="2" id="KW-1185">Reference proteome</keyword>
<dbReference type="OrthoDB" id="421951at2759"/>
<name>A0A8X6HYE9_TRICU</name>
<accession>A0A8X6HYE9</accession>
<dbReference type="Proteomes" id="UP000887116">
    <property type="component" value="Unassembled WGS sequence"/>
</dbReference>
<proteinExistence type="predicted"/>
<evidence type="ECO:0000313" key="1">
    <source>
        <dbReference type="EMBL" id="GFQ83867.1"/>
    </source>
</evidence>